<dbReference type="AlphaFoldDB" id="A0A5E4QIK7"/>
<name>A0A5E4QIK7_9NEOP</name>
<keyword evidence="1" id="KW-0175">Coiled coil</keyword>
<protein>
    <submittedName>
        <fullName evidence="3">Uncharacterized protein</fullName>
    </submittedName>
</protein>
<accession>A0A5E4QIK7</accession>
<evidence type="ECO:0000256" key="2">
    <source>
        <dbReference type="SAM" id="SignalP"/>
    </source>
</evidence>
<gene>
    <name evidence="3" type="ORF">LSINAPIS_LOCUS8306</name>
</gene>
<reference evidence="3 4" key="1">
    <citation type="submission" date="2017-07" db="EMBL/GenBank/DDBJ databases">
        <authorList>
            <person name="Talla V."/>
            <person name="Backstrom N."/>
        </authorList>
    </citation>
    <scope>NUCLEOTIDE SEQUENCE [LARGE SCALE GENOMIC DNA]</scope>
</reference>
<organism evidence="3 4">
    <name type="scientific">Leptidea sinapis</name>
    <dbReference type="NCBI Taxonomy" id="189913"/>
    <lineage>
        <taxon>Eukaryota</taxon>
        <taxon>Metazoa</taxon>
        <taxon>Ecdysozoa</taxon>
        <taxon>Arthropoda</taxon>
        <taxon>Hexapoda</taxon>
        <taxon>Insecta</taxon>
        <taxon>Pterygota</taxon>
        <taxon>Neoptera</taxon>
        <taxon>Endopterygota</taxon>
        <taxon>Lepidoptera</taxon>
        <taxon>Glossata</taxon>
        <taxon>Ditrysia</taxon>
        <taxon>Papilionoidea</taxon>
        <taxon>Pieridae</taxon>
        <taxon>Dismorphiinae</taxon>
        <taxon>Leptidea</taxon>
    </lineage>
</organism>
<keyword evidence="4" id="KW-1185">Reference proteome</keyword>
<proteinExistence type="predicted"/>
<feature type="signal peptide" evidence="2">
    <location>
        <begin position="1"/>
        <end position="17"/>
    </location>
</feature>
<feature type="coiled-coil region" evidence="1">
    <location>
        <begin position="168"/>
        <end position="202"/>
    </location>
</feature>
<dbReference type="EMBL" id="FZQP02002935">
    <property type="protein sequence ID" value="VVC96908.1"/>
    <property type="molecule type" value="Genomic_DNA"/>
</dbReference>
<sequence length="273" mass="31601">MGTVWIFLLCLVSAINGSAVTKPSGVAQFWMDDMKVLDQLYGRTSDKEIYGETLPLNFNYGIDLSKNLKAAASHKKERIVTDSNEEIESDETYPSYSNGNRYANQFIKLKNDKAKKTRLHFLGLQNFKPISQASDPETYSYLKHLEESDQQNLDSVESQTGFKPYAGNLEEEEAYKSIQDILEAHEANKGRKKEKLKDYSDKYIRYGTAKEDDDDSGKYYRYAAKAPTKNVKYLNNNRINSRCRSGRCRKRYNGAHRISTRPYIRKIKHYRYS</sequence>
<evidence type="ECO:0000313" key="4">
    <source>
        <dbReference type="Proteomes" id="UP000324832"/>
    </source>
</evidence>
<evidence type="ECO:0000313" key="3">
    <source>
        <dbReference type="EMBL" id="VVC96908.1"/>
    </source>
</evidence>
<keyword evidence="2" id="KW-0732">Signal</keyword>
<dbReference type="Proteomes" id="UP000324832">
    <property type="component" value="Unassembled WGS sequence"/>
</dbReference>
<evidence type="ECO:0000256" key="1">
    <source>
        <dbReference type="SAM" id="Coils"/>
    </source>
</evidence>
<dbReference type="OrthoDB" id="7466391at2759"/>
<feature type="chain" id="PRO_5023114423" evidence="2">
    <location>
        <begin position="18"/>
        <end position="273"/>
    </location>
</feature>